<evidence type="ECO:0000313" key="2">
    <source>
        <dbReference type="EMBL" id="MQM12795.1"/>
    </source>
</evidence>
<dbReference type="Proteomes" id="UP000652761">
    <property type="component" value="Unassembled WGS sequence"/>
</dbReference>
<sequence>MPSTGPGEGPEEDEAPAEDAGGTSEIDGASLSNGPVGPDTCSAGSGDPCTLTSAAAGAGAGPDGPDS</sequence>
<dbReference type="AlphaFoldDB" id="A0A843X4M0"/>
<accession>A0A843X4M0</accession>
<feature type="region of interest" description="Disordered" evidence="1">
    <location>
        <begin position="1"/>
        <end position="67"/>
    </location>
</feature>
<evidence type="ECO:0000256" key="1">
    <source>
        <dbReference type="SAM" id="MobiDB-lite"/>
    </source>
</evidence>
<reference evidence="2" key="1">
    <citation type="submission" date="2017-07" db="EMBL/GenBank/DDBJ databases">
        <title>Taro Niue Genome Assembly and Annotation.</title>
        <authorList>
            <person name="Atibalentja N."/>
            <person name="Keating K."/>
            <person name="Fields C.J."/>
        </authorList>
    </citation>
    <scope>NUCLEOTIDE SEQUENCE</scope>
    <source>
        <strain evidence="2">Niue_2</strain>
        <tissue evidence="2">Leaf</tissue>
    </source>
</reference>
<dbReference type="EMBL" id="NMUH01005454">
    <property type="protein sequence ID" value="MQM12795.1"/>
    <property type="molecule type" value="Genomic_DNA"/>
</dbReference>
<evidence type="ECO:0000313" key="3">
    <source>
        <dbReference type="Proteomes" id="UP000652761"/>
    </source>
</evidence>
<name>A0A843X4M0_COLES</name>
<feature type="compositionally biased region" description="Gly residues" evidence="1">
    <location>
        <begin position="58"/>
        <end position="67"/>
    </location>
</feature>
<comment type="caution">
    <text evidence="2">The sequence shown here is derived from an EMBL/GenBank/DDBJ whole genome shotgun (WGS) entry which is preliminary data.</text>
</comment>
<proteinExistence type="predicted"/>
<keyword evidence="3" id="KW-1185">Reference proteome</keyword>
<protein>
    <submittedName>
        <fullName evidence="2">Uncharacterized protein</fullName>
    </submittedName>
</protein>
<gene>
    <name evidence="2" type="ORF">Taro_045715</name>
</gene>
<organism evidence="2 3">
    <name type="scientific">Colocasia esculenta</name>
    <name type="common">Wild taro</name>
    <name type="synonym">Arum esculentum</name>
    <dbReference type="NCBI Taxonomy" id="4460"/>
    <lineage>
        <taxon>Eukaryota</taxon>
        <taxon>Viridiplantae</taxon>
        <taxon>Streptophyta</taxon>
        <taxon>Embryophyta</taxon>
        <taxon>Tracheophyta</taxon>
        <taxon>Spermatophyta</taxon>
        <taxon>Magnoliopsida</taxon>
        <taxon>Liliopsida</taxon>
        <taxon>Araceae</taxon>
        <taxon>Aroideae</taxon>
        <taxon>Colocasieae</taxon>
        <taxon>Colocasia</taxon>
    </lineage>
</organism>